<gene>
    <name evidence="1" type="ORF">NDU88_004776</name>
</gene>
<evidence type="ECO:0000313" key="1">
    <source>
        <dbReference type="EMBL" id="KAJ1172934.1"/>
    </source>
</evidence>
<dbReference type="AlphaFoldDB" id="A0AAV7T9C6"/>
<proteinExistence type="predicted"/>
<protein>
    <submittedName>
        <fullName evidence="1">Uncharacterized protein</fullName>
    </submittedName>
</protein>
<sequence length="150" mass="15694">MTLFGGLQGAPVVQCGLVDPAGCCGLSGGTFRPVLAEVGRTCGVELSWLSRAWSPTRGVFLGSRCGSCRPGRADLRRSSSLLGSDSRCWNWHLGHDWCWAGGGGGSGLGCGRPAGRRRPALEETLLAGLGGLIVAFAAWAWDFCRGVLLM</sequence>
<accession>A0AAV7T9C6</accession>
<dbReference type="EMBL" id="JANPWB010000007">
    <property type="protein sequence ID" value="KAJ1172934.1"/>
    <property type="molecule type" value="Genomic_DNA"/>
</dbReference>
<reference evidence="1" key="1">
    <citation type="journal article" date="2022" name="bioRxiv">
        <title>Sequencing and chromosome-scale assembly of the giantPleurodeles waltlgenome.</title>
        <authorList>
            <person name="Brown T."/>
            <person name="Elewa A."/>
            <person name="Iarovenko S."/>
            <person name="Subramanian E."/>
            <person name="Araus A.J."/>
            <person name="Petzold A."/>
            <person name="Susuki M."/>
            <person name="Suzuki K.-i.T."/>
            <person name="Hayashi T."/>
            <person name="Toyoda A."/>
            <person name="Oliveira C."/>
            <person name="Osipova E."/>
            <person name="Leigh N.D."/>
            <person name="Simon A."/>
            <person name="Yun M.H."/>
        </authorList>
    </citation>
    <scope>NUCLEOTIDE SEQUENCE</scope>
    <source>
        <strain evidence="1">20211129_DDA</strain>
        <tissue evidence="1">Liver</tissue>
    </source>
</reference>
<keyword evidence="2" id="KW-1185">Reference proteome</keyword>
<comment type="caution">
    <text evidence="1">The sequence shown here is derived from an EMBL/GenBank/DDBJ whole genome shotgun (WGS) entry which is preliminary data.</text>
</comment>
<organism evidence="1 2">
    <name type="scientific">Pleurodeles waltl</name>
    <name type="common">Iberian ribbed newt</name>
    <dbReference type="NCBI Taxonomy" id="8319"/>
    <lineage>
        <taxon>Eukaryota</taxon>
        <taxon>Metazoa</taxon>
        <taxon>Chordata</taxon>
        <taxon>Craniata</taxon>
        <taxon>Vertebrata</taxon>
        <taxon>Euteleostomi</taxon>
        <taxon>Amphibia</taxon>
        <taxon>Batrachia</taxon>
        <taxon>Caudata</taxon>
        <taxon>Salamandroidea</taxon>
        <taxon>Salamandridae</taxon>
        <taxon>Pleurodelinae</taxon>
        <taxon>Pleurodeles</taxon>
    </lineage>
</organism>
<name>A0AAV7T9C6_PLEWA</name>
<dbReference type="Proteomes" id="UP001066276">
    <property type="component" value="Chromosome 4_1"/>
</dbReference>
<evidence type="ECO:0000313" key="2">
    <source>
        <dbReference type="Proteomes" id="UP001066276"/>
    </source>
</evidence>